<evidence type="ECO:0000313" key="1">
    <source>
        <dbReference type="EMBL" id="MBW49129.1"/>
    </source>
</evidence>
<proteinExistence type="predicted"/>
<accession>A0A2M4B7V0</accession>
<dbReference type="EMBL" id="GGFK01015808">
    <property type="protein sequence ID" value="MBW49129.1"/>
    <property type="molecule type" value="Transcribed_RNA"/>
</dbReference>
<dbReference type="AlphaFoldDB" id="A0A2M4B7V0"/>
<sequence length="66" mass="7685">MKLSFVLLALPLAQSNRYLINLRLLQRHCWDGGETIMVKRGDWFLIIYNSKPDSSHEKLLSKLEAL</sequence>
<organism evidence="1">
    <name type="scientific">Anopheles triannulatus</name>
    <dbReference type="NCBI Taxonomy" id="58253"/>
    <lineage>
        <taxon>Eukaryota</taxon>
        <taxon>Metazoa</taxon>
        <taxon>Ecdysozoa</taxon>
        <taxon>Arthropoda</taxon>
        <taxon>Hexapoda</taxon>
        <taxon>Insecta</taxon>
        <taxon>Pterygota</taxon>
        <taxon>Neoptera</taxon>
        <taxon>Endopterygota</taxon>
        <taxon>Diptera</taxon>
        <taxon>Nematocera</taxon>
        <taxon>Culicoidea</taxon>
        <taxon>Culicidae</taxon>
        <taxon>Anophelinae</taxon>
        <taxon>Anopheles</taxon>
    </lineage>
</organism>
<name>A0A2M4B7V0_9DIPT</name>
<reference evidence="1" key="1">
    <citation type="submission" date="2018-01" db="EMBL/GenBank/DDBJ databases">
        <title>An insight into the sialome of Amazonian anophelines.</title>
        <authorList>
            <person name="Ribeiro J.M."/>
            <person name="Scarpassa V."/>
            <person name="Calvo E."/>
        </authorList>
    </citation>
    <scope>NUCLEOTIDE SEQUENCE</scope>
    <source>
        <tissue evidence="1">Salivary glands</tissue>
    </source>
</reference>
<protein>
    <submittedName>
        <fullName evidence="1">Putative secreted protein</fullName>
    </submittedName>
</protein>